<sequence length="229" mass="25997">MICIGHRGASAYEPENTIKAFKKAIEMGCEGVEMDLRRSKDGKIVVIHDETVDRTTNGKGKVSEMTLEELKKLDSQGEKIPLLSEVLSEIKAKLFLLEIKEAGYEDQIVNEVKSFNLLDSVIFISFNYDSLKKVLEYGGKKIGLIYSSSPYPIQLAKSLKAYAMLPRYNLLNRVHANELKRNKFFVIPWVVNDVSILEKMVYYNVDAVATDKPDIMRQLKMVNKKGLTI</sequence>
<dbReference type="PROSITE" id="PS51704">
    <property type="entry name" value="GP_PDE"/>
    <property type="match status" value="1"/>
</dbReference>
<accession>A0AAT9GS93</accession>
<dbReference type="GO" id="GO:0008081">
    <property type="term" value="F:phosphoric diester hydrolase activity"/>
    <property type="evidence" value="ECO:0007669"/>
    <property type="project" value="InterPro"/>
</dbReference>
<name>A0AAT9GS93_9CREN</name>
<protein>
    <submittedName>
        <fullName evidence="2">Glycerophosphodiester phosphodiesterase family protein</fullName>
    </submittedName>
</protein>
<dbReference type="AlphaFoldDB" id="A0AAT9GS93"/>
<dbReference type="PANTHER" id="PTHR46211">
    <property type="entry name" value="GLYCEROPHOSPHORYL DIESTER PHOSPHODIESTERASE"/>
    <property type="match status" value="1"/>
</dbReference>
<dbReference type="InterPro" id="IPR030395">
    <property type="entry name" value="GP_PDE_dom"/>
</dbReference>
<proteinExistence type="predicted"/>
<reference evidence="2" key="1">
    <citation type="submission" date="2024-03" db="EMBL/GenBank/DDBJ databases">
        <title>Complete genome sequence of Sulfurisphaera javensis strain KD-1.</title>
        <authorList>
            <person name="Sakai H."/>
            <person name="Nur N."/>
            <person name="Suwanto A."/>
            <person name="Kurosawa N."/>
        </authorList>
    </citation>
    <scope>NUCLEOTIDE SEQUENCE</scope>
    <source>
        <strain evidence="2">KD-1</strain>
    </source>
</reference>
<evidence type="ECO:0000259" key="1">
    <source>
        <dbReference type="PROSITE" id="PS51704"/>
    </source>
</evidence>
<dbReference type="GO" id="GO:0006629">
    <property type="term" value="P:lipid metabolic process"/>
    <property type="evidence" value="ECO:0007669"/>
    <property type="project" value="InterPro"/>
</dbReference>
<dbReference type="RefSeq" id="WP_369609313.1">
    <property type="nucleotide sequence ID" value="NZ_AP031322.1"/>
</dbReference>
<dbReference type="KEGG" id="sjv:SJAV_16880"/>
<dbReference type="SUPFAM" id="SSF51695">
    <property type="entry name" value="PLC-like phosphodiesterases"/>
    <property type="match status" value="1"/>
</dbReference>
<dbReference type="PROSITE" id="PS50007">
    <property type="entry name" value="PIPLC_X_DOMAIN"/>
    <property type="match status" value="1"/>
</dbReference>
<dbReference type="PANTHER" id="PTHR46211:SF1">
    <property type="entry name" value="GLYCEROPHOSPHODIESTER PHOSPHODIESTERASE, CYTOPLASMIC"/>
    <property type="match status" value="1"/>
</dbReference>
<dbReference type="Pfam" id="PF03009">
    <property type="entry name" value="GDPD"/>
    <property type="match status" value="1"/>
</dbReference>
<evidence type="ECO:0000313" key="2">
    <source>
        <dbReference type="EMBL" id="BFH73744.1"/>
    </source>
</evidence>
<dbReference type="Gene3D" id="3.20.20.190">
    <property type="entry name" value="Phosphatidylinositol (PI) phosphodiesterase"/>
    <property type="match status" value="1"/>
</dbReference>
<organism evidence="2">
    <name type="scientific">Sulfurisphaera javensis</name>
    <dbReference type="NCBI Taxonomy" id="2049879"/>
    <lineage>
        <taxon>Archaea</taxon>
        <taxon>Thermoproteota</taxon>
        <taxon>Thermoprotei</taxon>
        <taxon>Sulfolobales</taxon>
        <taxon>Sulfolobaceae</taxon>
        <taxon>Sulfurisphaera</taxon>
    </lineage>
</organism>
<dbReference type="InterPro" id="IPR017946">
    <property type="entry name" value="PLC-like_Pdiesterase_TIM-brl"/>
</dbReference>
<feature type="domain" description="GP-PDE" evidence="1">
    <location>
        <begin position="1"/>
        <end position="220"/>
    </location>
</feature>
<dbReference type="GeneID" id="92354642"/>
<dbReference type="EMBL" id="AP031322">
    <property type="protein sequence ID" value="BFH73744.1"/>
    <property type="molecule type" value="Genomic_DNA"/>
</dbReference>
<gene>
    <name evidence="2" type="ORF">SJAV_16880</name>
</gene>